<feature type="transmembrane region" description="Helical" evidence="2">
    <location>
        <begin position="131"/>
        <end position="154"/>
    </location>
</feature>
<dbReference type="InterPro" id="IPR048254">
    <property type="entry name" value="CDP_ALCOHOL_P_TRANSF_CS"/>
</dbReference>
<dbReference type="Gene3D" id="1.20.120.1760">
    <property type="match status" value="1"/>
</dbReference>
<protein>
    <recommendedName>
        <fullName evidence="4">CDP-alcohol phosphatidyltransferase</fullName>
    </recommendedName>
</protein>
<proteinExistence type="predicted"/>
<organism evidence="3">
    <name type="scientific">marine metagenome</name>
    <dbReference type="NCBI Taxonomy" id="408172"/>
    <lineage>
        <taxon>unclassified sequences</taxon>
        <taxon>metagenomes</taxon>
        <taxon>ecological metagenomes</taxon>
    </lineage>
</organism>
<keyword evidence="2" id="KW-0812">Transmembrane</keyword>
<feature type="non-terminal residue" evidence="3">
    <location>
        <position position="195"/>
    </location>
</feature>
<keyword evidence="1" id="KW-0808">Transferase</keyword>
<gene>
    <name evidence="3" type="ORF">METZ01_LOCUS506466</name>
</gene>
<evidence type="ECO:0000256" key="2">
    <source>
        <dbReference type="SAM" id="Phobius"/>
    </source>
</evidence>
<dbReference type="GO" id="GO:0016020">
    <property type="term" value="C:membrane"/>
    <property type="evidence" value="ECO:0007669"/>
    <property type="project" value="InterPro"/>
</dbReference>
<dbReference type="AlphaFoldDB" id="A0A383E9S0"/>
<feature type="transmembrane region" description="Helical" evidence="2">
    <location>
        <begin position="67"/>
        <end position="84"/>
    </location>
</feature>
<dbReference type="InterPro" id="IPR043130">
    <property type="entry name" value="CDP-OH_PTrfase_TM_dom"/>
</dbReference>
<reference evidence="3" key="1">
    <citation type="submission" date="2018-05" db="EMBL/GenBank/DDBJ databases">
        <authorList>
            <person name="Lanie J.A."/>
            <person name="Ng W.-L."/>
            <person name="Kazmierczak K.M."/>
            <person name="Andrzejewski T.M."/>
            <person name="Davidsen T.M."/>
            <person name="Wayne K.J."/>
            <person name="Tettelin H."/>
            <person name="Glass J.I."/>
            <person name="Rusch D."/>
            <person name="Podicherti R."/>
            <person name="Tsui H.-C.T."/>
            <person name="Winkler M.E."/>
        </authorList>
    </citation>
    <scope>NUCLEOTIDE SEQUENCE</scope>
</reference>
<feature type="transmembrane region" description="Helical" evidence="2">
    <location>
        <begin position="105"/>
        <end position="125"/>
    </location>
</feature>
<evidence type="ECO:0000313" key="3">
    <source>
        <dbReference type="EMBL" id="SVE53612.1"/>
    </source>
</evidence>
<dbReference type="InterPro" id="IPR000462">
    <property type="entry name" value="CDP-OH_P_trans"/>
</dbReference>
<dbReference type="GO" id="GO:0016780">
    <property type="term" value="F:phosphotransferase activity, for other substituted phosphate groups"/>
    <property type="evidence" value="ECO:0007669"/>
    <property type="project" value="InterPro"/>
</dbReference>
<evidence type="ECO:0008006" key="4">
    <source>
        <dbReference type="Google" id="ProtNLM"/>
    </source>
</evidence>
<dbReference type="Pfam" id="PF01066">
    <property type="entry name" value="CDP-OH_P_transf"/>
    <property type="match status" value="1"/>
</dbReference>
<evidence type="ECO:0000256" key="1">
    <source>
        <dbReference type="ARBA" id="ARBA00022679"/>
    </source>
</evidence>
<accession>A0A383E9S0</accession>
<keyword evidence="2" id="KW-1133">Transmembrane helix</keyword>
<dbReference type="GO" id="GO:0008654">
    <property type="term" value="P:phospholipid biosynthetic process"/>
    <property type="evidence" value="ECO:0007669"/>
    <property type="project" value="InterPro"/>
</dbReference>
<dbReference type="EMBL" id="UINC01224127">
    <property type="protein sequence ID" value="SVE53612.1"/>
    <property type="molecule type" value="Genomic_DNA"/>
</dbReference>
<keyword evidence="2" id="KW-0472">Membrane</keyword>
<feature type="transmembrane region" description="Helical" evidence="2">
    <location>
        <begin position="34"/>
        <end position="61"/>
    </location>
</feature>
<dbReference type="PROSITE" id="PS00379">
    <property type="entry name" value="CDP_ALCOHOL_P_TRANSF"/>
    <property type="match status" value="1"/>
</dbReference>
<name>A0A383E9S0_9ZZZZ</name>
<sequence length="195" mass="22070">MSFDIEKMNKLPAEARFFDVNEIWYFMNRWVVRLLYPTSVMPNQITVLSLVFGLASAGFYVSGIPDALVWGAVFLYGKVFFDNVDGNLARVRGTTSRFGRFIDSLTDFGVTVLVYVAVTIVLVRTTGASEYWVLGLLGLVACFLQSTFFVFYLVNYTSRAGSYEKNRVDESVTEEDRANAEKAGPWDLRLQILFV</sequence>